<dbReference type="NCBIfam" id="TIGR04456">
    <property type="entry name" value="LruC_dom"/>
    <property type="match status" value="1"/>
</dbReference>
<dbReference type="PROSITE" id="PS51257">
    <property type="entry name" value="PROKAR_LIPOPROTEIN"/>
    <property type="match status" value="1"/>
</dbReference>
<evidence type="ECO:0000259" key="1">
    <source>
        <dbReference type="Pfam" id="PF16130"/>
    </source>
</evidence>
<dbReference type="Pfam" id="PF16130">
    <property type="entry name" value="DUF4842"/>
    <property type="match status" value="1"/>
</dbReference>
<dbReference type="InterPro" id="IPR031025">
    <property type="entry name" value="LruC_dom"/>
</dbReference>
<dbReference type="AlphaFoldDB" id="A0A644W3Q3"/>
<dbReference type="EMBL" id="VSSQ01000589">
    <property type="protein sequence ID" value="MPL98080.1"/>
    <property type="molecule type" value="Genomic_DNA"/>
</dbReference>
<protein>
    <recommendedName>
        <fullName evidence="1">DUF4842 domain-containing protein</fullName>
    </recommendedName>
</protein>
<reference evidence="2" key="1">
    <citation type="submission" date="2019-08" db="EMBL/GenBank/DDBJ databases">
        <authorList>
            <person name="Kucharzyk K."/>
            <person name="Murdoch R.W."/>
            <person name="Higgins S."/>
            <person name="Loffler F."/>
        </authorList>
    </citation>
    <scope>NUCLEOTIDE SEQUENCE</scope>
</reference>
<sequence length="818" mass="88172">MKKFIFILISLSVILFASCVKFPEPTPEPLASKIPSDFDWKTVQDIKLNVQVSPVSGIADSYIRVIKVYTSPLLKDGSMVTSGAAKPGTPFSVTLSLPKHLKTIYIQEVFPTGSSSVKPVEISSQTLNVSMAVSVKSSNVISSNASFTSPTVPVPSNYDVEITNNSSVSFVGFSSSESSIYGNTYKSYIIKEGVNRTASISLSNWQGHAILYVKGTYDVNSANIGKASLVILPGGKVKLSNSLGNGTVNAPAPPVIYIHEGGSLYVGKSTNISGGAVIVNKGTITANDDFGINNSSIIYNEGIIQIDKSGKGLEVTNNSQMFNSGNIDVKKFELTVGASTLNDTGGRITTLNYYQTNLSVMNNHHQIVATGTFETSSTAVTNNFCNITANITDLKGYGGSVNLYGGSLWETQTLKVGGNTITMHGGSMMIANNFSVLNAMTLTSASSEYSVFKVTGSLVSFLYKSSTISGRIEFVYSNLVEGSGTNGKANYQPSFTDPLSLLTNTQSKNIVATTCNDGKGQIVAPPPVITDNDGDGVQQSQDIDDNDPSVAFASYFPSQTGWASYAFEDLYPWKGDYDMNDLVLAFRKIIYTNSSNMATRIGFKYSVKASGSTYSISAAFQLDLINSSNIASVTGQNITGSAPFSISSNGTEPGVSLAVIPLFNNVSDATNIESLNFLNTVPGSYNLTPENTIQINLSTPVQPSNLTSDNFNFFIIVNARGDIQRGKEVHLPGYPPTTKMDNVYLSGKQLHPLDKFKFSDGMMWGIMLPVVFEYPAERKAVNTAYLKFEAWAQSAGVEYPDWYINIPGYRYNEYIYTY</sequence>
<comment type="caution">
    <text evidence="2">The sequence shown here is derived from an EMBL/GenBank/DDBJ whole genome shotgun (WGS) entry which is preliminary data.</text>
</comment>
<dbReference type="InterPro" id="IPR032295">
    <property type="entry name" value="DUF4842"/>
</dbReference>
<feature type="domain" description="DUF4842" evidence="1">
    <location>
        <begin position="599"/>
        <end position="803"/>
    </location>
</feature>
<accession>A0A644W3Q3</accession>
<evidence type="ECO:0000313" key="2">
    <source>
        <dbReference type="EMBL" id="MPL98080.1"/>
    </source>
</evidence>
<organism evidence="2">
    <name type="scientific">bioreactor metagenome</name>
    <dbReference type="NCBI Taxonomy" id="1076179"/>
    <lineage>
        <taxon>unclassified sequences</taxon>
        <taxon>metagenomes</taxon>
        <taxon>ecological metagenomes</taxon>
    </lineage>
</organism>
<proteinExistence type="predicted"/>
<name>A0A644W3Q3_9ZZZZ</name>
<gene>
    <name evidence="2" type="ORF">SDC9_44278</name>
</gene>